<feature type="compositionally biased region" description="Basic and acidic residues" evidence="1">
    <location>
        <begin position="1"/>
        <end position="11"/>
    </location>
</feature>
<comment type="caution">
    <text evidence="2">The sequence shown here is derived from an EMBL/GenBank/DDBJ whole genome shotgun (WGS) entry which is preliminary data.</text>
</comment>
<dbReference type="Proteomes" id="UP001589619">
    <property type="component" value="Unassembled WGS sequence"/>
</dbReference>
<feature type="region of interest" description="Disordered" evidence="1">
    <location>
        <begin position="1"/>
        <end position="32"/>
    </location>
</feature>
<dbReference type="EMBL" id="JBHMAG010000008">
    <property type="protein sequence ID" value="MFB9751993.1"/>
    <property type="molecule type" value="Genomic_DNA"/>
</dbReference>
<evidence type="ECO:0000313" key="2">
    <source>
        <dbReference type="EMBL" id="MFB9751993.1"/>
    </source>
</evidence>
<evidence type="ECO:0000256" key="1">
    <source>
        <dbReference type="SAM" id="MobiDB-lite"/>
    </source>
</evidence>
<evidence type="ECO:0000313" key="3">
    <source>
        <dbReference type="Proteomes" id="UP001589619"/>
    </source>
</evidence>
<sequence length="121" mass="13374">MMQPDSPERKALAAKPHRTAPAGTLVQRTLGDDDPTRLQQRFANEAKPTNQAALNAERRLKNALPEESWLETEYKDMDQTFKKNKPSADAGTLDTQLTQLVTAANTITAAETARQAELNNI</sequence>
<name>A0ABV5VUR3_9BACL</name>
<organism evidence="2 3">
    <name type="scientific">Paenibacillus hodogayensis</name>
    <dbReference type="NCBI Taxonomy" id="279208"/>
    <lineage>
        <taxon>Bacteria</taxon>
        <taxon>Bacillati</taxon>
        <taxon>Bacillota</taxon>
        <taxon>Bacilli</taxon>
        <taxon>Bacillales</taxon>
        <taxon>Paenibacillaceae</taxon>
        <taxon>Paenibacillus</taxon>
    </lineage>
</organism>
<reference evidence="2 3" key="1">
    <citation type="submission" date="2024-09" db="EMBL/GenBank/DDBJ databases">
        <authorList>
            <person name="Sun Q."/>
            <person name="Mori K."/>
        </authorList>
    </citation>
    <scope>NUCLEOTIDE SEQUENCE [LARGE SCALE GENOMIC DNA]</scope>
    <source>
        <strain evidence="2 3">JCM 12520</strain>
    </source>
</reference>
<keyword evidence="3" id="KW-1185">Reference proteome</keyword>
<accession>A0ABV5VUR3</accession>
<proteinExistence type="predicted"/>
<protein>
    <submittedName>
        <fullName evidence="2">Uncharacterized protein</fullName>
    </submittedName>
</protein>
<dbReference type="RefSeq" id="WP_344915768.1">
    <property type="nucleotide sequence ID" value="NZ_BAAAYO010000017.1"/>
</dbReference>
<gene>
    <name evidence="2" type="ORF">ACFFNY_10540</name>
</gene>